<dbReference type="OrthoDB" id="9993002at2"/>
<proteinExistence type="predicted"/>
<organism evidence="1 2">
    <name type="scientific">Rubripirellula obstinata</name>
    <dbReference type="NCBI Taxonomy" id="406547"/>
    <lineage>
        <taxon>Bacteria</taxon>
        <taxon>Pseudomonadati</taxon>
        <taxon>Planctomycetota</taxon>
        <taxon>Planctomycetia</taxon>
        <taxon>Pirellulales</taxon>
        <taxon>Pirellulaceae</taxon>
        <taxon>Rubripirellula</taxon>
    </lineage>
</organism>
<evidence type="ECO:0000313" key="2">
    <source>
        <dbReference type="Proteomes" id="UP000322699"/>
    </source>
</evidence>
<keyword evidence="2" id="KW-1185">Reference proteome</keyword>
<accession>A0A5B1CEF1</accession>
<reference evidence="1 2" key="1">
    <citation type="submission" date="2019-08" db="EMBL/GenBank/DDBJ databases">
        <title>Deep-cultivation of Planctomycetes and their phenomic and genomic characterization uncovers novel biology.</title>
        <authorList>
            <person name="Wiegand S."/>
            <person name="Jogler M."/>
            <person name="Boedeker C."/>
            <person name="Pinto D."/>
            <person name="Vollmers J."/>
            <person name="Rivas-Marin E."/>
            <person name="Kohn T."/>
            <person name="Peeters S.H."/>
            <person name="Heuer A."/>
            <person name="Rast P."/>
            <person name="Oberbeckmann S."/>
            <person name="Bunk B."/>
            <person name="Jeske O."/>
            <person name="Meyerdierks A."/>
            <person name="Storesund J.E."/>
            <person name="Kallscheuer N."/>
            <person name="Luecker S."/>
            <person name="Lage O.M."/>
            <person name="Pohl T."/>
            <person name="Merkel B.J."/>
            <person name="Hornburger P."/>
            <person name="Mueller R.-W."/>
            <person name="Bruemmer F."/>
            <person name="Labrenz M."/>
            <person name="Spormann A.M."/>
            <person name="Op Den Camp H."/>
            <person name="Overmann J."/>
            <person name="Amann R."/>
            <person name="Jetten M.S.M."/>
            <person name="Mascher T."/>
            <person name="Medema M.H."/>
            <person name="Devos D.P."/>
            <person name="Kaster A.-K."/>
            <person name="Ovreas L."/>
            <person name="Rohde M."/>
            <person name="Galperin M.Y."/>
            <person name="Jogler C."/>
        </authorList>
    </citation>
    <scope>NUCLEOTIDE SEQUENCE [LARGE SCALE GENOMIC DNA]</scope>
    <source>
        <strain evidence="1 2">LF1</strain>
    </source>
</reference>
<dbReference type="Proteomes" id="UP000322699">
    <property type="component" value="Unassembled WGS sequence"/>
</dbReference>
<protein>
    <recommendedName>
        <fullName evidence="3">Dynamin family protein</fullName>
    </recommendedName>
</protein>
<gene>
    <name evidence="1" type="ORF">LF1_04610</name>
</gene>
<evidence type="ECO:0000313" key="1">
    <source>
        <dbReference type="EMBL" id="KAA1257970.1"/>
    </source>
</evidence>
<comment type="caution">
    <text evidence="1">The sequence shown here is derived from an EMBL/GenBank/DDBJ whole genome shotgun (WGS) entry which is preliminary data.</text>
</comment>
<dbReference type="AlphaFoldDB" id="A0A5B1CEF1"/>
<name>A0A5B1CEF1_9BACT</name>
<dbReference type="RefSeq" id="WP_068260177.1">
    <property type="nucleotide sequence ID" value="NZ_LWSK01000014.1"/>
</dbReference>
<evidence type="ECO:0008006" key="3">
    <source>
        <dbReference type="Google" id="ProtNLM"/>
    </source>
</evidence>
<dbReference type="InterPro" id="IPR027417">
    <property type="entry name" value="P-loop_NTPase"/>
</dbReference>
<sequence length="702" mass="79811">MTQEGSTQSNAKQDDVVKQINEVLKRFRSVVDYLQKQETIPSFRTLCQTTPVVKEAFDRTVAARCNSRVEQWCNGRINCAIIGSSGNGKTTMLDEMFPGLSNRGLLVTDVTDTTSQALHISFADKPEELNEVFVNSWSHTQMVSLMEDDDVKRQNETDGINVEFLEDRVVIDGGSANLRDMQSFKFPLRTELRPFPTSYRVPTDKLSDKRFVRALTVKQPSDQIDRGSLVAFDGNSYNALQLRAVVKEVRLKDGYKNILRWSKRTPQEAIRLQFVDTPGISVQGSEKDEVLRHFLGKKSNHIALQMWMNDELDIVVHLVLCGRNSDFAELWRTLETHCEPGQMDDLSERLVLAVNGMNRYFSDKNLIDKYESPDQAVSGGDHFATTIEDNILQKMSPRGRIKPAEICFFDSKSIVEADKRQPYGDYYRSCEATMQSWTEPSGVGYGTLSRLGILEGFKENISALVDPKDRGQGHLVRKLFDLVDRRGPYLLVKKFLVRTKVFEEVENLLEAINTYYDEQGSLNRRAVLDALLRCLQFIDLDDPQSLENFIGDKIDPAVDRMDFSGSDQRPETWGAEAFEETAKLLKREIVAASSPLPDIATEFERHFDTQIANWSSRWGYDDLRIPAPSVNSPNSADLMRYCLKLHAREIMLRLMAEQESTGDSEGFEQSPEDQKRILQIITWLNEARSMTKTLCASHGVSL</sequence>
<dbReference type="EMBL" id="VRLW01000001">
    <property type="protein sequence ID" value="KAA1257970.1"/>
    <property type="molecule type" value="Genomic_DNA"/>
</dbReference>
<dbReference type="SUPFAM" id="SSF52540">
    <property type="entry name" value="P-loop containing nucleoside triphosphate hydrolases"/>
    <property type="match status" value="1"/>
</dbReference>